<sequence length="143" mass="16270">MNEQGHTLLEMLITLSLLSILTTLPLLLFSNVREQHEASYTAWQLKQDYMIAQHAAMARGEMVSLRGSANSYRVRLNDGSAYILRQYSSPDMTLLPLTLTANFVSFNSNGNPRNAGRVLFRTHGREYVYVIQIGKGRIRYSEQ</sequence>
<dbReference type="RefSeq" id="WP_143850651.1">
    <property type="nucleotide sequence ID" value="NZ_VLXZ01000021.1"/>
</dbReference>
<evidence type="ECO:0000313" key="13">
    <source>
        <dbReference type="Proteomes" id="UP000318521"/>
    </source>
</evidence>
<reference evidence="12 13" key="1">
    <citation type="submission" date="2019-07" db="EMBL/GenBank/DDBJ databases">
        <authorList>
            <person name="Park Y.J."/>
            <person name="Jeong S.E."/>
            <person name="Jung H.S."/>
        </authorList>
    </citation>
    <scope>NUCLEOTIDE SEQUENCE [LARGE SCALE GENOMIC DNA]</scope>
    <source>
        <strain evidence="13">P16(2019)</strain>
    </source>
</reference>
<evidence type="ECO:0000256" key="6">
    <source>
        <dbReference type="ARBA" id="ARBA00022692"/>
    </source>
</evidence>
<protein>
    <submittedName>
        <fullName evidence="12">Prepilin-type N-terminal cleavage/methylation domain-containing protein</fullName>
    </submittedName>
</protein>
<dbReference type="OrthoDB" id="1653576at2"/>
<keyword evidence="8 10" id="KW-0472">Membrane</keyword>
<dbReference type="InterPro" id="IPR012902">
    <property type="entry name" value="N_methyl_site"/>
</dbReference>
<evidence type="ECO:0000256" key="2">
    <source>
        <dbReference type="ARBA" id="ARBA00004377"/>
    </source>
</evidence>
<dbReference type="EMBL" id="VLXZ01000021">
    <property type="protein sequence ID" value="TSB44725.1"/>
    <property type="molecule type" value="Genomic_DNA"/>
</dbReference>
<dbReference type="GO" id="GO:0009986">
    <property type="term" value="C:cell surface"/>
    <property type="evidence" value="ECO:0007669"/>
    <property type="project" value="UniProtKB-SubCell"/>
</dbReference>
<proteinExistence type="predicted"/>
<dbReference type="GO" id="GO:0005886">
    <property type="term" value="C:plasma membrane"/>
    <property type="evidence" value="ECO:0007669"/>
    <property type="project" value="UniProtKB-SubCell"/>
</dbReference>
<gene>
    <name evidence="12" type="ORF">FN960_20020</name>
</gene>
<organism evidence="12 13">
    <name type="scientific">Alkalicoccobacillus porphyridii</name>
    <dbReference type="NCBI Taxonomy" id="2597270"/>
    <lineage>
        <taxon>Bacteria</taxon>
        <taxon>Bacillati</taxon>
        <taxon>Bacillota</taxon>
        <taxon>Bacilli</taxon>
        <taxon>Bacillales</taxon>
        <taxon>Bacillaceae</taxon>
        <taxon>Alkalicoccobacillus</taxon>
    </lineage>
</organism>
<evidence type="ECO:0000256" key="1">
    <source>
        <dbReference type="ARBA" id="ARBA00004241"/>
    </source>
</evidence>
<dbReference type="Pfam" id="PF07963">
    <property type="entry name" value="N_methyl"/>
    <property type="match status" value="1"/>
</dbReference>
<evidence type="ECO:0000256" key="5">
    <source>
        <dbReference type="ARBA" id="ARBA00022519"/>
    </source>
</evidence>
<evidence type="ECO:0000259" key="11">
    <source>
        <dbReference type="Pfam" id="PF12019"/>
    </source>
</evidence>
<dbReference type="AlphaFoldDB" id="A0A553ZTQ3"/>
<dbReference type="GO" id="GO:0030420">
    <property type="term" value="P:establishment of competence for transformation"/>
    <property type="evidence" value="ECO:0007669"/>
    <property type="project" value="UniProtKB-KW"/>
</dbReference>
<dbReference type="PIRSF" id="PIRSF021292">
    <property type="entry name" value="Competence_ComGD"/>
    <property type="match status" value="1"/>
</dbReference>
<evidence type="ECO:0000256" key="8">
    <source>
        <dbReference type="ARBA" id="ARBA00023136"/>
    </source>
</evidence>
<dbReference type="NCBIfam" id="NF040982">
    <property type="entry name" value="ComGD"/>
    <property type="match status" value="1"/>
</dbReference>
<comment type="caution">
    <text evidence="12">The sequence shown here is derived from an EMBL/GenBank/DDBJ whole genome shotgun (WGS) entry which is preliminary data.</text>
</comment>
<keyword evidence="4" id="KW-0488">Methylation</keyword>
<dbReference type="Pfam" id="PF12019">
    <property type="entry name" value="GspH"/>
    <property type="match status" value="1"/>
</dbReference>
<keyword evidence="13" id="KW-1185">Reference proteome</keyword>
<accession>A0A553ZTQ3</accession>
<evidence type="ECO:0000256" key="9">
    <source>
        <dbReference type="ARBA" id="ARBA00023287"/>
    </source>
</evidence>
<feature type="transmembrane region" description="Helical" evidence="10">
    <location>
        <begin position="12"/>
        <end position="29"/>
    </location>
</feature>
<dbReference type="Proteomes" id="UP000318521">
    <property type="component" value="Unassembled WGS sequence"/>
</dbReference>
<keyword evidence="9" id="KW-0178">Competence</keyword>
<keyword evidence="6 10" id="KW-0812">Transmembrane</keyword>
<name>A0A553ZTQ3_9BACI</name>
<dbReference type="InterPro" id="IPR016785">
    <property type="entry name" value="ComGD"/>
</dbReference>
<dbReference type="NCBIfam" id="TIGR02532">
    <property type="entry name" value="IV_pilin_GFxxxE"/>
    <property type="match status" value="1"/>
</dbReference>
<dbReference type="InterPro" id="IPR045584">
    <property type="entry name" value="Pilin-like"/>
</dbReference>
<evidence type="ECO:0000256" key="7">
    <source>
        <dbReference type="ARBA" id="ARBA00022989"/>
    </source>
</evidence>
<evidence type="ECO:0000256" key="3">
    <source>
        <dbReference type="ARBA" id="ARBA00022475"/>
    </source>
</evidence>
<keyword evidence="3" id="KW-1003">Cell membrane</keyword>
<feature type="domain" description="General secretion pathway GspH" evidence="11">
    <location>
        <begin position="44"/>
        <end position="133"/>
    </location>
</feature>
<keyword evidence="5" id="KW-0997">Cell inner membrane</keyword>
<keyword evidence="7 10" id="KW-1133">Transmembrane helix</keyword>
<dbReference type="GO" id="GO:0015628">
    <property type="term" value="P:protein secretion by the type II secretion system"/>
    <property type="evidence" value="ECO:0007669"/>
    <property type="project" value="InterPro"/>
</dbReference>
<evidence type="ECO:0000256" key="10">
    <source>
        <dbReference type="SAM" id="Phobius"/>
    </source>
</evidence>
<dbReference type="SUPFAM" id="SSF54523">
    <property type="entry name" value="Pili subunits"/>
    <property type="match status" value="1"/>
</dbReference>
<dbReference type="GO" id="GO:0015627">
    <property type="term" value="C:type II protein secretion system complex"/>
    <property type="evidence" value="ECO:0007669"/>
    <property type="project" value="InterPro"/>
</dbReference>
<comment type="subcellular location">
    <subcellularLocation>
        <location evidence="2">Cell inner membrane</location>
        <topology evidence="2">Single-pass membrane protein</topology>
    </subcellularLocation>
    <subcellularLocation>
        <location evidence="1">Cell surface</location>
    </subcellularLocation>
</comment>
<dbReference type="InterPro" id="IPR022346">
    <property type="entry name" value="T2SS_GspH"/>
</dbReference>
<evidence type="ECO:0000313" key="12">
    <source>
        <dbReference type="EMBL" id="TSB44725.1"/>
    </source>
</evidence>
<evidence type="ECO:0000256" key="4">
    <source>
        <dbReference type="ARBA" id="ARBA00022481"/>
    </source>
</evidence>